<organism evidence="1">
    <name type="scientific">uncultured Caudovirales phage</name>
    <dbReference type="NCBI Taxonomy" id="2100421"/>
    <lineage>
        <taxon>Viruses</taxon>
        <taxon>Duplodnaviria</taxon>
        <taxon>Heunggongvirae</taxon>
        <taxon>Uroviricota</taxon>
        <taxon>Caudoviricetes</taxon>
        <taxon>Peduoviridae</taxon>
        <taxon>Maltschvirus</taxon>
        <taxon>Maltschvirus maltsch</taxon>
    </lineage>
</organism>
<dbReference type="EMBL" id="LR797155">
    <property type="protein sequence ID" value="CAB4190200.1"/>
    <property type="molecule type" value="Genomic_DNA"/>
</dbReference>
<gene>
    <name evidence="2" type="ORF">UFOVP1207_54</name>
    <name evidence="1" type="ORF">UFOVP474_58</name>
</gene>
<name>A0A6J5MI29_9CAUD</name>
<accession>A0A6J5MI29</accession>
<proteinExistence type="predicted"/>
<protein>
    <submittedName>
        <fullName evidence="1">Uncharacterized protein</fullName>
    </submittedName>
</protein>
<evidence type="ECO:0000313" key="1">
    <source>
        <dbReference type="EMBL" id="CAB4145872.1"/>
    </source>
</evidence>
<reference evidence="1" key="1">
    <citation type="submission" date="2020-04" db="EMBL/GenBank/DDBJ databases">
        <authorList>
            <person name="Chiriac C."/>
            <person name="Salcher M."/>
            <person name="Ghai R."/>
            <person name="Kavagutti S V."/>
        </authorList>
    </citation>
    <scope>NUCLEOTIDE SEQUENCE</scope>
</reference>
<dbReference type="EMBL" id="LR796445">
    <property type="protein sequence ID" value="CAB4145872.1"/>
    <property type="molecule type" value="Genomic_DNA"/>
</dbReference>
<evidence type="ECO:0000313" key="2">
    <source>
        <dbReference type="EMBL" id="CAB4190200.1"/>
    </source>
</evidence>
<sequence length="58" mass="6440">MFLDIKLTAESCNLIVAALRKLPHETVHELVMDMIAQANQQQEVAPPVQAEVEVIEAN</sequence>